<feature type="region of interest" description="Disordered" evidence="5">
    <location>
        <begin position="259"/>
        <end position="283"/>
    </location>
</feature>
<dbReference type="Pfam" id="PF03914">
    <property type="entry name" value="CBF"/>
    <property type="match status" value="1"/>
</dbReference>
<evidence type="ECO:0000313" key="8">
    <source>
        <dbReference type="Proteomes" id="UP000030669"/>
    </source>
</evidence>
<dbReference type="InterPro" id="IPR027193">
    <property type="entry name" value="Noc4"/>
</dbReference>
<dbReference type="OMA" id="HDDVRWF"/>
<gene>
    <name evidence="7" type="ORF">GLOTRDRAFT_140491</name>
</gene>
<evidence type="ECO:0000259" key="6">
    <source>
        <dbReference type="Pfam" id="PF03914"/>
    </source>
</evidence>
<feature type="domain" description="CCAAT-binding factor" evidence="6">
    <location>
        <begin position="390"/>
        <end position="536"/>
    </location>
</feature>
<evidence type="ECO:0000256" key="1">
    <source>
        <dbReference type="ARBA" id="ARBA00004232"/>
    </source>
</evidence>
<reference evidence="7 8" key="1">
    <citation type="journal article" date="2012" name="Science">
        <title>The Paleozoic origin of enzymatic lignin decomposition reconstructed from 31 fungal genomes.</title>
        <authorList>
            <person name="Floudas D."/>
            <person name="Binder M."/>
            <person name="Riley R."/>
            <person name="Barry K."/>
            <person name="Blanchette R.A."/>
            <person name="Henrissat B."/>
            <person name="Martinez A.T."/>
            <person name="Otillar R."/>
            <person name="Spatafora J.W."/>
            <person name="Yadav J.S."/>
            <person name="Aerts A."/>
            <person name="Benoit I."/>
            <person name="Boyd A."/>
            <person name="Carlson A."/>
            <person name="Copeland A."/>
            <person name="Coutinho P.M."/>
            <person name="de Vries R.P."/>
            <person name="Ferreira P."/>
            <person name="Findley K."/>
            <person name="Foster B."/>
            <person name="Gaskell J."/>
            <person name="Glotzer D."/>
            <person name="Gorecki P."/>
            <person name="Heitman J."/>
            <person name="Hesse C."/>
            <person name="Hori C."/>
            <person name="Igarashi K."/>
            <person name="Jurgens J.A."/>
            <person name="Kallen N."/>
            <person name="Kersten P."/>
            <person name="Kohler A."/>
            <person name="Kuees U."/>
            <person name="Kumar T.K.A."/>
            <person name="Kuo A."/>
            <person name="LaButti K."/>
            <person name="Larrondo L.F."/>
            <person name="Lindquist E."/>
            <person name="Ling A."/>
            <person name="Lombard V."/>
            <person name="Lucas S."/>
            <person name="Lundell T."/>
            <person name="Martin R."/>
            <person name="McLaughlin D.J."/>
            <person name="Morgenstern I."/>
            <person name="Morin E."/>
            <person name="Murat C."/>
            <person name="Nagy L.G."/>
            <person name="Nolan M."/>
            <person name="Ohm R.A."/>
            <person name="Patyshakuliyeva A."/>
            <person name="Rokas A."/>
            <person name="Ruiz-Duenas F.J."/>
            <person name="Sabat G."/>
            <person name="Salamov A."/>
            <person name="Samejima M."/>
            <person name="Schmutz J."/>
            <person name="Slot J.C."/>
            <person name="St John F."/>
            <person name="Stenlid J."/>
            <person name="Sun H."/>
            <person name="Sun S."/>
            <person name="Syed K."/>
            <person name="Tsang A."/>
            <person name="Wiebenga A."/>
            <person name="Young D."/>
            <person name="Pisabarro A."/>
            <person name="Eastwood D.C."/>
            <person name="Martin F."/>
            <person name="Cullen D."/>
            <person name="Grigoriev I.V."/>
            <person name="Hibbett D.S."/>
        </authorList>
    </citation>
    <scope>NUCLEOTIDE SEQUENCE [LARGE SCALE GENOMIC DNA]</scope>
    <source>
        <strain evidence="7 8">ATCC 11539</strain>
    </source>
</reference>
<proteinExistence type="inferred from homology"/>
<keyword evidence="8" id="KW-1185">Reference proteome</keyword>
<comment type="similarity">
    <text evidence="2">Belongs to the CBF/MAK21 family.</text>
</comment>
<dbReference type="RefSeq" id="XP_007869221.1">
    <property type="nucleotide sequence ID" value="XM_007871030.1"/>
</dbReference>
<feature type="region of interest" description="Disordered" evidence="5">
    <location>
        <begin position="1"/>
        <end position="23"/>
    </location>
</feature>
<dbReference type="GeneID" id="19304543"/>
<dbReference type="InterPro" id="IPR016024">
    <property type="entry name" value="ARM-type_fold"/>
</dbReference>
<evidence type="ECO:0000256" key="2">
    <source>
        <dbReference type="ARBA" id="ARBA00007797"/>
    </source>
</evidence>
<evidence type="ECO:0000256" key="3">
    <source>
        <dbReference type="ARBA" id="ARBA00022692"/>
    </source>
</evidence>
<dbReference type="SUPFAM" id="SSF48371">
    <property type="entry name" value="ARM repeat"/>
    <property type="match status" value="1"/>
</dbReference>
<dbReference type="EMBL" id="KB469308">
    <property type="protein sequence ID" value="EPQ52018.1"/>
    <property type="molecule type" value="Genomic_DNA"/>
</dbReference>
<keyword evidence="4" id="KW-0472">Membrane</keyword>
<dbReference type="eggNOG" id="KOG2154">
    <property type="taxonomic scope" value="Eukaryota"/>
</dbReference>
<dbReference type="Proteomes" id="UP000030669">
    <property type="component" value="Unassembled WGS sequence"/>
</dbReference>
<sequence length="608" mass="69365">MHSLPPAKKRKIGSGNEGSDSRSIEGIQQLERQLTDAINANGSLNPLDDLLNVILRASDPRVVSKALYANYRVFVLIIDKGELKTQGDEAAKLVRTWIWEKLNGYVDFLTGLLKDEEKTLRISSLQILFSLLRHLSTSLTLAVKESSSNPQPQFHVSHYKKIVRSLLFCPPSRRNNSHKVGTEDRLLDPDVRDQFLETWLSVHDDIRWFFLREATSLVANLSSGERPFVIENLVSLLERLRSFPTDTSELNSWWVEELGTKPPKHKHDNSDEPEEAAVDGEEEDDWRKFFEEETDPKATSSTGPKKQNARLHTLTIHQSLHSLPAHRAVFTRAWLVLLQQLSSLSGETQRKLSLRVLNIMHQGVLPHLTRPVLVMDWVAACVDYGGAVGLLGLNTLFILMREYNLDYPSFYTRLYAFLDRDILHLKHRARFFRMTELFLSSTHLPATLLASFLKKLSRLSLNAPPAAIIMLVPFTYNILKRHPTLMGMIHRVADADEPIDPFILEEPNPNLTNALDSSLWELYSHRTHYHPAVSTLVRIFEEAFTKPGYALEDFLDHTYATLLDNETKPRIRKDPATDVDKTELFPSKNELTEAAPDTDVVAELWTFS</sequence>
<dbReference type="InterPro" id="IPR005612">
    <property type="entry name" value="CCAAT-binding_factor"/>
</dbReference>
<evidence type="ECO:0000256" key="4">
    <source>
        <dbReference type="ARBA" id="ARBA00022989"/>
    </source>
</evidence>
<name>S7PX10_GLOTA</name>
<dbReference type="GO" id="GO:0042254">
    <property type="term" value="P:ribosome biogenesis"/>
    <property type="evidence" value="ECO:0007669"/>
    <property type="project" value="InterPro"/>
</dbReference>
<organism evidence="7 8">
    <name type="scientific">Gloeophyllum trabeum (strain ATCC 11539 / FP-39264 / Madison 617)</name>
    <name type="common">Brown rot fungus</name>
    <dbReference type="NCBI Taxonomy" id="670483"/>
    <lineage>
        <taxon>Eukaryota</taxon>
        <taxon>Fungi</taxon>
        <taxon>Dikarya</taxon>
        <taxon>Basidiomycota</taxon>
        <taxon>Agaricomycotina</taxon>
        <taxon>Agaricomycetes</taxon>
        <taxon>Gloeophyllales</taxon>
        <taxon>Gloeophyllaceae</taxon>
        <taxon>Gloeophyllum</taxon>
    </lineage>
</organism>
<dbReference type="HOGENOM" id="CLU_015945_1_0_1"/>
<keyword evidence="4" id="KW-1133">Transmembrane helix</keyword>
<dbReference type="PANTHER" id="PTHR12455">
    <property type="entry name" value="NUCLEOLAR COMPLEX PROTEIN 4"/>
    <property type="match status" value="1"/>
</dbReference>
<dbReference type="STRING" id="670483.S7PX10"/>
<keyword evidence="3" id="KW-0812">Transmembrane</keyword>
<evidence type="ECO:0000256" key="5">
    <source>
        <dbReference type="SAM" id="MobiDB-lite"/>
    </source>
</evidence>
<accession>S7PX10</accession>
<evidence type="ECO:0000313" key="7">
    <source>
        <dbReference type="EMBL" id="EPQ52018.1"/>
    </source>
</evidence>
<dbReference type="GO" id="GO:0031965">
    <property type="term" value="C:nuclear membrane"/>
    <property type="evidence" value="ECO:0007669"/>
    <property type="project" value="UniProtKB-SubCell"/>
</dbReference>
<feature type="compositionally biased region" description="Acidic residues" evidence="5">
    <location>
        <begin position="271"/>
        <end position="283"/>
    </location>
</feature>
<dbReference type="AlphaFoldDB" id="S7PX10"/>
<dbReference type="KEGG" id="gtr:GLOTRDRAFT_140491"/>
<protein>
    <submittedName>
        <fullName evidence="7">CBF-domain-containing protein</fullName>
    </submittedName>
</protein>
<dbReference type="PANTHER" id="PTHR12455:SF0">
    <property type="entry name" value="NUCLEOLAR COMPLEX PROTEIN 4 HOMOLOG"/>
    <property type="match status" value="1"/>
</dbReference>
<dbReference type="GO" id="GO:0032040">
    <property type="term" value="C:small-subunit processome"/>
    <property type="evidence" value="ECO:0007669"/>
    <property type="project" value="TreeGrafter"/>
</dbReference>
<dbReference type="OrthoDB" id="10263185at2759"/>
<dbReference type="GO" id="GO:0030692">
    <property type="term" value="C:Noc4p-Nop14p complex"/>
    <property type="evidence" value="ECO:0007669"/>
    <property type="project" value="TreeGrafter"/>
</dbReference>
<comment type="subcellular location">
    <subcellularLocation>
        <location evidence="1">Nucleus membrane</location>
        <topology evidence="1">Multi-pass membrane protein</topology>
    </subcellularLocation>
</comment>